<dbReference type="EMBL" id="JAEUBG010001031">
    <property type="protein sequence ID" value="KAH3687061.1"/>
    <property type="molecule type" value="Genomic_DNA"/>
</dbReference>
<sequence length="48" mass="5167">DVGPEEIVSLLMGTDSGQTSFVVGGSGIDYTEESDLEDDTIDIQFRDL</sequence>
<accession>A0A9P8TQ37</accession>
<gene>
    <name evidence="1" type="ORF">WICPIJ_001957</name>
</gene>
<evidence type="ECO:0000313" key="1">
    <source>
        <dbReference type="EMBL" id="KAH3687061.1"/>
    </source>
</evidence>
<dbReference type="Proteomes" id="UP000774326">
    <property type="component" value="Unassembled WGS sequence"/>
</dbReference>
<evidence type="ECO:0000313" key="2">
    <source>
        <dbReference type="Proteomes" id="UP000774326"/>
    </source>
</evidence>
<proteinExistence type="predicted"/>
<organism evidence="1 2">
    <name type="scientific">Wickerhamomyces pijperi</name>
    <name type="common">Yeast</name>
    <name type="synonym">Pichia pijperi</name>
    <dbReference type="NCBI Taxonomy" id="599730"/>
    <lineage>
        <taxon>Eukaryota</taxon>
        <taxon>Fungi</taxon>
        <taxon>Dikarya</taxon>
        <taxon>Ascomycota</taxon>
        <taxon>Saccharomycotina</taxon>
        <taxon>Saccharomycetes</taxon>
        <taxon>Phaffomycetales</taxon>
        <taxon>Wickerhamomycetaceae</taxon>
        <taxon>Wickerhamomyces</taxon>
    </lineage>
</organism>
<name>A0A9P8TQ37_WICPI</name>
<keyword evidence="2" id="KW-1185">Reference proteome</keyword>
<dbReference type="AlphaFoldDB" id="A0A9P8TQ37"/>
<dbReference type="OrthoDB" id="10264505at2759"/>
<feature type="non-terminal residue" evidence="1">
    <location>
        <position position="1"/>
    </location>
</feature>
<reference evidence="1" key="2">
    <citation type="submission" date="2021-01" db="EMBL/GenBank/DDBJ databases">
        <authorList>
            <person name="Schikora-Tamarit M.A."/>
        </authorList>
    </citation>
    <scope>NUCLEOTIDE SEQUENCE</scope>
    <source>
        <strain evidence="1">CBS2887</strain>
    </source>
</reference>
<protein>
    <submittedName>
        <fullName evidence="1">Uncharacterized protein</fullName>
    </submittedName>
</protein>
<comment type="caution">
    <text evidence="1">The sequence shown here is derived from an EMBL/GenBank/DDBJ whole genome shotgun (WGS) entry which is preliminary data.</text>
</comment>
<reference evidence="1" key="1">
    <citation type="journal article" date="2021" name="Open Biol.">
        <title>Shared evolutionary footprints suggest mitochondrial oxidative damage underlies multiple complex I losses in fungi.</title>
        <authorList>
            <person name="Schikora-Tamarit M.A."/>
            <person name="Marcet-Houben M."/>
            <person name="Nosek J."/>
            <person name="Gabaldon T."/>
        </authorList>
    </citation>
    <scope>NUCLEOTIDE SEQUENCE</scope>
    <source>
        <strain evidence="1">CBS2887</strain>
    </source>
</reference>